<protein>
    <submittedName>
        <fullName evidence="2">Uncharacterized protein</fullName>
    </submittedName>
</protein>
<evidence type="ECO:0000313" key="4">
    <source>
        <dbReference type="Proteomes" id="UP000755577"/>
    </source>
</evidence>
<dbReference type="PROSITE" id="PS51318">
    <property type="entry name" value="TAT"/>
    <property type="match status" value="1"/>
</dbReference>
<keyword evidence="4" id="KW-1185">Reference proteome</keyword>
<reference evidence="1 4" key="2">
    <citation type="submission" date="2021-02" db="EMBL/GenBank/DDBJ databases">
        <title>Draft genome of the type strains Burkholderia anthina DSM16086.</title>
        <authorList>
            <person name="Hertel R."/>
            <person name="Meissner J."/>
            <person name="Poehlein A."/>
            <person name="Daniel R."/>
            <person name="Commichau F.M."/>
        </authorList>
    </citation>
    <scope>NUCLEOTIDE SEQUENCE [LARGE SCALE GENOMIC DNA]</scope>
    <source>
        <strain evidence="1 4">DSM 16086</strain>
    </source>
</reference>
<gene>
    <name evidence="2" type="ORF">BAN20980_04035</name>
    <name evidence="1" type="ORF">JQK92_05805</name>
</gene>
<name>A0A6P2GC92_9BURK</name>
<organism evidence="2 3">
    <name type="scientific">Burkholderia anthina</name>
    <dbReference type="NCBI Taxonomy" id="179879"/>
    <lineage>
        <taxon>Bacteria</taxon>
        <taxon>Pseudomonadati</taxon>
        <taxon>Pseudomonadota</taxon>
        <taxon>Betaproteobacteria</taxon>
        <taxon>Burkholderiales</taxon>
        <taxon>Burkholderiaceae</taxon>
        <taxon>Burkholderia</taxon>
        <taxon>Burkholderia cepacia complex</taxon>
    </lineage>
</organism>
<sequence length="292" mass="32540">MVLTRRKFIQAGISAGLTSGLRPAIASENCPDRRQNIFVGGVTGFDSLANPENTEFLRKSCRVALYVHGYIWTRTAPEVQKEILASFKGDLMEVELGLTNNPDNWFEHGYKRKYIDAGVHAKRAHVNGFKSDRADVWGEFVTAARSYGIETVAPIFSPNSRQYVGAPFSSSSWDVLRRAAKMGGGLTTDSPPHYFLRQPREYQRFVLDEVSWAKHAGLHTTFIISPNNSGDKFLDETKRTIDFLSKNDAIPNSWVVENYNSKAGVSYLNKIGSENNSESVLGVASWLVKNAP</sequence>
<dbReference type="Proteomes" id="UP000755577">
    <property type="component" value="Unassembled WGS sequence"/>
</dbReference>
<proteinExistence type="predicted"/>
<dbReference type="RefSeq" id="WP_174927174.1">
    <property type="nucleotide sequence ID" value="NZ_CABVLY010000016.1"/>
</dbReference>
<evidence type="ECO:0000313" key="2">
    <source>
        <dbReference type="EMBL" id="VVU51313.1"/>
    </source>
</evidence>
<reference evidence="2 3" key="1">
    <citation type="submission" date="2019-09" db="EMBL/GenBank/DDBJ databases">
        <authorList>
            <person name="Depoorter E."/>
        </authorList>
    </citation>
    <scope>NUCLEOTIDE SEQUENCE [LARGE SCALE GENOMIC DNA]</scope>
    <source>
        <strain evidence="2">LMG 20980</strain>
    </source>
</reference>
<accession>A0A6P2GC92</accession>
<evidence type="ECO:0000313" key="3">
    <source>
        <dbReference type="Proteomes" id="UP000494201"/>
    </source>
</evidence>
<dbReference type="Proteomes" id="UP000494201">
    <property type="component" value="Unassembled WGS sequence"/>
</dbReference>
<dbReference type="GeneID" id="56502091"/>
<dbReference type="EMBL" id="JAFCIQ010000003">
    <property type="protein sequence ID" value="MBM2765941.1"/>
    <property type="molecule type" value="Genomic_DNA"/>
</dbReference>
<dbReference type="InterPro" id="IPR006311">
    <property type="entry name" value="TAT_signal"/>
</dbReference>
<dbReference type="EMBL" id="CABVLY010000016">
    <property type="protein sequence ID" value="VVU51313.1"/>
    <property type="molecule type" value="Genomic_DNA"/>
</dbReference>
<evidence type="ECO:0000313" key="1">
    <source>
        <dbReference type="EMBL" id="MBM2765941.1"/>
    </source>
</evidence>
<dbReference type="AlphaFoldDB" id="A0A6P2GC92"/>